<organism evidence="2 3">
    <name type="scientific">Rhodoplanes roseus</name>
    <dbReference type="NCBI Taxonomy" id="29409"/>
    <lineage>
        <taxon>Bacteria</taxon>
        <taxon>Pseudomonadati</taxon>
        <taxon>Pseudomonadota</taxon>
        <taxon>Alphaproteobacteria</taxon>
        <taxon>Hyphomicrobiales</taxon>
        <taxon>Nitrobacteraceae</taxon>
        <taxon>Rhodoplanes</taxon>
    </lineage>
</organism>
<dbReference type="EMBL" id="NPEX01000023">
    <property type="protein sequence ID" value="RAI45136.1"/>
    <property type="molecule type" value="Genomic_DNA"/>
</dbReference>
<gene>
    <name evidence="2" type="ORF">CH341_05420</name>
</gene>
<keyword evidence="3" id="KW-1185">Reference proteome</keyword>
<dbReference type="Proteomes" id="UP000249130">
    <property type="component" value="Unassembled WGS sequence"/>
</dbReference>
<evidence type="ECO:0000256" key="1">
    <source>
        <dbReference type="SAM" id="Phobius"/>
    </source>
</evidence>
<name>A0A327L425_9BRAD</name>
<keyword evidence="1" id="KW-1133">Transmembrane helix</keyword>
<evidence type="ECO:0008006" key="4">
    <source>
        <dbReference type="Google" id="ProtNLM"/>
    </source>
</evidence>
<accession>A0A327L425</accession>
<feature type="transmembrane region" description="Helical" evidence="1">
    <location>
        <begin position="103"/>
        <end position="122"/>
    </location>
</feature>
<reference evidence="2 3" key="1">
    <citation type="submission" date="2017-07" db="EMBL/GenBank/DDBJ databases">
        <title>Draft Genome Sequences of Select Purple Nonsulfur Bacteria.</title>
        <authorList>
            <person name="Lasarre B."/>
            <person name="Mckinlay J.B."/>
        </authorList>
    </citation>
    <scope>NUCLEOTIDE SEQUENCE [LARGE SCALE GENOMIC DNA]</scope>
    <source>
        <strain evidence="2 3">DSM 5909</strain>
    </source>
</reference>
<keyword evidence="1" id="KW-0812">Transmembrane</keyword>
<keyword evidence="1" id="KW-0472">Membrane</keyword>
<protein>
    <recommendedName>
        <fullName evidence="4">DUF1640 domain-containing protein</fullName>
    </recommendedName>
</protein>
<dbReference type="AlphaFoldDB" id="A0A327L425"/>
<dbReference type="OrthoDB" id="8453021at2"/>
<sequence>MVYAFDTLGYSKRLRDGGVAPEQAEAHAEAARDFIMVELVTKADLAAAVDRIDLTIDGLRTEMELRFDGLRREADAFRRDVDAKIEKLESKLEGKIEKLSLQLTVRLGALMVAGLGALAVILRLH</sequence>
<comment type="caution">
    <text evidence="2">The sequence shown here is derived from an EMBL/GenBank/DDBJ whole genome shotgun (WGS) entry which is preliminary data.</text>
</comment>
<dbReference type="RefSeq" id="WP_111418020.1">
    <property type="nucleotide sequence ID" value="NZ_NPEX01000023.1"/>
</dbReference>
<evidence type="ECO:0000313" key="2">
    <source>
        <dbReference type="EMBL" id="RAI45136.1"/>
    </source>
</evidence>
<proteinExistence type="predicted"/>
<evidence type="ECO:0000313" key="3">
    <source>
        <dbReference type="Proteomes" id="UP000249130"/>
    </source>
</evidence>